<name>A0A5C5WJ75_9BACT</name>
<gene>
    <name evidence="1" type="ORF">Pla22_33600</name>
</gene>
<organism evidence="1 2">
    <name type="scientific">Rubripirellula amarantea</name>
    <dbReference type="NCBI Taxonomy" id="2527999"/>
    <lineage>
        <taxon>Bacteria</taxon>
        <taxon>Pseudomonadati</taxon>
        <taxon>Planctomycetota</taxon>
        <taxon>Planctomycetia</taxon>
        <taxon>Pirellulales</taxon>
        <taxon>Pirellulaceae</taxon>
        <taxon>Rubripirellula</taxon>
    </lineage>
</organism>
<accession>A0A5C5WJ75</accession>
<protein>
    <submittedName>
        <fullName evidence="1">Uncharacterized protein</fullName>
    </submittedName>
</protein>
<sequence>MSLRQMENADFGCVSLHYIAQQLTRLGSLEQVDALAGGLGVGPSKWPQVMQSH</sequence>
<comment type="caution">
    <text evidence="1">The sequence shown here is derived from an EMBL/GenBank/DDBJ whole genome shotgun (WGS) entry which is preliminary data.</text>
</comment>
<evidence type="ECO:0000313" key="2">
    <source>
        <dbReference type="Proteomes" id="UP000316598"/>
    </source>
</evidence>
<reference evidence="1 2" key="1">
    <citation type="submission" date="2019-02" db="EMBL/GenBank/DDBJ databases">
        <title>Deep-cultivation of Planctomycetes and their phenomic and genomic characterization uncovers novel biology.</title>
        <authorList>
            <person name="Wiegand S."/>
            <person name="Jogler M."/>
            <person name="Boedeker C."/>
            <person name="Pinto D."/>
            <person name="Vollmers J."/>
            <person name="Rivas-Marin E."/>
            <person name="Kohn T."/>
            <person name="Peeters S.H."/>
            <person name="Heuer A."/>
            <person name="Rast P."/>
            <person name="Oberbeckmann S."/>
            <person name="Bunk B."/>
            <person name="Jeske O."/>
            <person name="Meyerdierks A."/>
            <person name="Storesund J.E."/>
            <person name="Kallscheuer N."/>
            <person name="Luecker S."/>
            <person name="Lage O.M."/>
            <person name="Pohl T."/>
            <person name="Merkel B.J."/>
            <person name="Hornburger P."/>
            <person name="Mueller R.-W."/>
            <person name="Bruemmer F."/>
            <person name="Labrenz M."/>
            <person name="Spormann A.M."/>
            <person name="Op Den Camp H."/>
            <person name="Overmann J."/>
            <person name="Amann R."/>
            <person name="Jetten M.S.M."/>
            <person name="Mascher T."/>
            <person name="Medema M.H."/>
            <person name="Devos D.P."/>
            <person name="Kaster A.-K."/>
            <person name="Ovreas L."/>
            <person name="Rohde M."/>
            <person name="Galperin M.Y."/>
            <person name="Jogler C."/>
        </authorList>
    </citation>
    <scope>NUCLEOTIDE SEQUENCE [LARGE SCALE GENOMIC DNA]</scope>
    <source>
        <strain evidence="1 2">Pla22</strain>
    </source>
</reference>
<dbReference type="EMBL" id="SJPI01000002">
    <property type="protein sequence ID" value="TWT50617.1"/>
    <property type="molecule type" value="Genomic_DNA"/>
</dbReference>
<keyword evidence="2" id="KW-1185">Reference proteome</keyword>
<evidence type="ECO:0000313" key="1">
    <source>
        <dbReference type="EMBL" id="TWT50617.1"/>
    </source>
</evidence>
<dbReference type="Proteomes" id="UP000316598">
    <property type="component" value="Unassembled WGS sequence"/>
</dbReference>
<dbReference type="AlphaFoldDB" id="A0A5C5WJ75"/>
<proteinExistence type="predicted"/>